<keyword evidence="8" id="KW-1185">Reference proteome</keyword>
<dbReference type="GO" id="GO:0008270">
    <property type="term" value="F:zinc ion binding"/>
    <property type="evidence" value="ECO:0007669"/>
    <property type="project" value="InterPro"/>
</dbReference>
<dbReference type="PROSITE" id="PS50048">
    <property type="entry name" value="ZN2_CY6_FUNGAL_2"/>
    <property type="match status" value="1"/>
</dbReference>
<dbReference type="Pfam" id="PF00172">
    <property type="entry name" value="Zn_clus"/>
    <property type="match status" value="1"/>
</dbReference>
<reference evidence="7" key="2">
    <citation type="journal article" date="2023" name="IMA Fungus">
        <title>Comparative genomic study of the Penicillium genus elucidates a diverse pangenome and 15 lateral gene transfer events.</title>
        <authorList>
            <person name="Petersen C."/>
            <person name="Sorensen T."/>
            <person name="Nielsen M.R."/>
            <person name="Sondergaard T.E."/>
            <person name="Sorensen J.L."/>
            <person name="Fitzpatrick D.A."/>
            <person name="Frisvad J.C."/>
            <person name="Nielsen K.L."/>
        </authorList>
    </citation>
    <scope>NUCLEOTIDE SEQUENCE</scope>
    <source>
        <strain evidence="7">IBT 16125</strain>
    </source>
</reference>
<dbReference type="Gene3D" id="4.10.240.10">
    <property type="entry name" value="Zn(2)-C6 fungal-type DNA-binding domain"/>
    <property type="match status" value="1"/>
</dbReference>
<keyword evidence="2" id="KW-0238">DNA-binding</keyword>
<dbReference type="SMART" id="SM00066">
    <property type="entry name" value="GAL4"/>
    <property type="match status" value="1"/>
</dbReference>
<dbReference type="Proteomes" id="UP001213681">
    <property type="component" value="Unassembled WGS sequence"/>
</dbReference>
<evidence type="ECO:0000256" key="2">
    <source>
        <dbReference type="ARBA" id="ARBA00023125"/>
    </source>
</evidence>
<dbReference type="EMBL" id="JAPVEA010000007">
    <property type="protein sequence ID" value="KAJ5444717.1"/>
    <property type="molecule type" value="Genomic_DNA"/>
</dbReference>
<dbReference type="InterPro" id="IPR053175">
    <property type="entry name" value="DHMBA_Reg_Transcription_Factor"/>
</dbReference>
<reference evidence="7" key="1">
    <citation type="submission" date="2022-12" db="EMBL/GenBank/DDBJ databases">
        <authorList>
            <person name="Petersen C."/>
        </authorList>
    </citation>
    <scope>NUCLEOTIDE SEQUENCE</scope>
    <source>
        <strain evidence="7">IBT 16125</strain>
    </source>
</reference>
<dbReference type="AlphaFoldDB" id="A0AAD6G122"/>
<dbReference type="PROSITE" id="PS00463">
    <property type="entry name" value="ZN2_CY6_FUNGAL_1"/>
    <property type="match status" value="1"/>
</dbReference>
<evidence type="ECO:0000256" key="4">
    <source>
        <dbReference type="ARBA" id="ARBA00023242"/>
    </source>
</evidence>
<name>A0AAD6G122_9EURO</name>
<evidence type="ECO:0000313" key="7">
    <source>
        <dbReference type="EMBL" id="KAJ5444717.1"/>
    </source>
</evidence>
<dbReference type="PANTHER" id="PTHR38791:SF12">
    <property type="entry name" value="TRANSCRIPTION FACTOR DOMAIN-CONTAINING PROTEIN-RELATED"/>
    <property type="match status" value="1"/>
</dbReference>
<organism evidence="7 8">
    <name type="scientific">Penicillium daleae</name>
    <dbReference type="NCBI Taxonomy" id="63821"/>
    <lineage>
        <taxon>Eukaryota</taxon>
        <taxon>Fungi</taxon>
        <taxon>Dikarya</taxon>
        <taxon>Ascomycota</taxon>
        <taxon>Pezizomycotina</taxon>
        <taxon>Eurotiomycetes</taxon>
        <taxon>Eurotiomycetidae</taxon>
        <taxon>Eurotiales</taxon>
        <taxon>Aspergillaceae</taxon>
        <taxon>Penicillium</taxon>
    </lineage>
</organism>
<dbReference type="SUPFAM" id="SSF57701">
    <property type="entry name" value="Zn2/Cys6 DNA-binding domain"/>
    <property type="match status" value="1"/>
</dbReference>
<dbReference type="RefSeq" id="XP_056764797.1">
    <property type="nucleotide sequence ID" value="XM_056911971.1"/>
</dbReference>
<keyword evidence="4" id="KW-0539">Nucleus</keyword>
<sequence length="534" mass="59256">MVYEGKPSTGCYPCRKRKIRCDEARPNCRHCYVYGRPCPGYRSDAIFRNESRKFERLAKKDASSGSSDSSSSNSSPPKRQAQPPARPPQASALAVYRVADPTWEHRALCYFFDQYTTPAEDEGGVAHLEYITSLYARYGEGSPRAEVSPSACLRWAVNATALVTLAHVAHAPPLMIKARQGYGKAVRSLRAALASPDQVANDETYASVVLLSLFEDITGERDGLFGSHTAGLELLTKLRGESQLRHQLGREMFIFAWAQIVVEILALGGKTRCNFDWAMGMLDENDPVESLMLATTRLCQLFISLQSAPNPPDQATLESWIAACQESDFELSQWTLYLPDHWLPLVVYSAKGEPLLTSHRISNAVIRGCYRAVRVILQQQLLNLNHTLISINQKNQQSGDPAPVEGKFDEKSVRSVIREMIPDMCRSMPFWLSDVDTLGRPKKPSDNWRPVRAAQAYGLLWPLWCMISCGMPTPAQMQQMSTVLLRGGSSLGIKLALILAREAERIRGESGLSEIPVVGPKSSRNIMGDGVCTF</sequence>
<evidence type="ECO:0000313" key="8">
    <source>
        <dbReference type="Proteomes" id="UP001213681"/>
    </source>
</evidence>
<gene>
    <name evidence="7" type="ORF">N7458_008589</name>
</gene>
<evidence type="ECO:0000256" key="1">
    <source>
        <dbReference type="ARBA" id="ARBA00023015"/>
    </source>
</evidence>
<feature type="region of interest" description="Disordered" evidence="5">
    <location>
        <begin position="57"/>
        <end position="91"/>
    </location>
</feature>
<dbReference type="GeneID" id="81602214"/>
<dbReference type="GO" id="GO:0000981">
    <property type="term" value="F:DNA-binding transcription factor activity, RNA polymerase II-specific"/>
    <property type="evidence" value="ECO:0007669"/>
    <property type="project" value="InterPro"/>
</dbReference>
<proteinExistence type="predicted"/>
<keyword evidence="3" id="KW-0804">Transcription</keyword>
<protein>
    <recommendedName>
        <fullName evidence="6">Zn(2)-C6 fungal-type domain-containing protein</fullName>
    </recommendedName>
</protein>
<dbReference type="InterPro" id="IPR001138">
    <property type="entry name" value="Zn2Cys6_DnaBD"/>
</dbReference>
<dbReference type="CDD" id="cd00067">
    <property type="entry name" value="GAL4"/>
    <property type="match status" value="1"/>
</dbReference>
<dbReference type="GO" id="GO:0003677">
    <property type="term" value="F:DNA binding"/>
    <property type="evidence" value="ECO:0007669"/>
    <property type="project" value="UniProtKB-KW"/>
</dbReference>
<feature type="compositionally biased region" description="Low complexity" evidence="5">
    <location>
        <begin position="63"/>
        <end position="91"/>
    </location>
</feature>
<evidence type="ECO:0000256" key="5">
    <source>
        <dbReference type="SAM" id="MobiDB-lite"/>
    </source>
</evidence>
<evidence type="ECO:0000259" key="6">
    <source>
        <dbReference type="PROSITE" id="PS50048"/>
    </source>
</evidence>
<evidence type="ECO:0000256" key="3">
    <source>
        <dbReference type="ARBA" id="ARBA00023163"/>
    </source>
</evidence>
<dbReference type="InterPro" id="IPR036864">
    <property type="entry name" value="Zn2-C6_fun-type_DNA-bd_sf"/>
</dbReference>
<feature type="domain" description="Zn(2)-C6 fungal-type" evidence="6">
    <location>
        <begin position="10"/>
        <end position="38"/>
    </location>
</feature>
<keyword evidence="1" id="KW-0805">Transcription regulation</keyword>
<accession>A0AAD6G122</accession>
<comment type="caution">
    <text evidence="7">The sequence shown here is derived from an EMBL/GenBank/DDBJ whole genome shotgun (WGS) entry which is preliminary data.</text>
</comment>
<dbReference type="PANTHER" id="PTHR38791">
    <property type="entry name" value="ZN(II)2CYS6 TRANSCRIPTION FACTOR (EUROFUNG)-RELATED-RELATED"/>
    <property type="match status" value="1"/>
</dbReference>